<sequence length="333" mass="39445">MKIFRLLNPKNASIFKKSLTAEQELSSMEAFNIWNSLRARYLSFETYQLFRNFVHDREFDLLLSQHQKHFQKQIKILESEASKFKVKVPDRPPEYLRTSVHIDAITDRMIFRKIFSDMLSELYLLSSAITTSTVNDNLRSHYMNFVKSHLTDYENLYKFGKLKGWVDVEPAFKTNKPGEREELATSEANHLWDHINIRYQQLQLTQIFMNFIHDQDFQLLLNRGLTRLQSQLKVLEREASKYEVPMPDKPPASQPANIDPEVMEDKFVFRTIFKGIEDAINLHIQATISTVRNDNLRTIFSKYLDDEFKMFNDLVRYGKLKGWAHKTPMYRKS</sequence>
<reference evidence="1 2" key="1">
    <citation type="submission" date="2008-04" db="EMBL/GenBank/DDBJ databases">
        <title>Complete sequence of chromosome of Natranaerobius thermophilus JW/NM-WN-LF.</title>
        <authorList>
            <consortium name="US DOE Joint Genome Institute"/>
            <person name="Copeland A."/>
            <person name="Lucas S."/>
            <person name="Lapidus A."/>
            <person name="Glavina del Rio T."/>
            <person name="Dalin E."/>
            <person name="Tice H."/>
            <person name="Bruce D."/>
            <person name="Goodwin L."/>
            <person name="Pitluck S."/>
            <person name="Chertkov O."/>
            <person name="Brettin T."/>
            <person name="Detter J.C."/>
            <person name="Han C."/>
            <person name="Kuske C.R."/>
            <person name="Schmutz J."/>
            <person name="Larimer F."/>
            <person name="Land M."/>
            <person name="Hauser L."/>
            <person name="Kyrpides N."/>
            <person name="Lykidis A."/>
            <person name="Mesbah N.M."/>
            <person name="Wiegel J."/>
        </authorList>
    </citation>
    <scope>NUCLEOTIDE SEQUENCE [LARGE SCALE GENOMIC DNA]</scope>
    <source>
        <strain evidence="2">ATCC BAA-1301 / DSM 18059 / JW/NM-WN-LF</strain>
    </source>
</reference>
<dbReference type="RefSeq" id="WP_012447230.1">
    <property type="nucleotide sequence ID" value="NC_010718.1"/>
</dbReference>
<dbReference type="Gene3D" id="1.20.1260.10">
    <property type="match status" value="2"/>
</dbReference>
<dbReference type="KEGG" id="nth:Nther_0757"/>
<dbReference type="Proteomes" id="UP000001683">
    <property type="component" value="Chromosome"/>
</dbReference>
<dbReference type="EMBL" id="CP001034">
    <property type="protein sequence ID" value="ACB84347.1"/>
    <property type="molecule type" value="Genomic_DNA"/>
</dbReference>
<evidence type="ECO:0008006" key="3">
    <source>
        <dbReference type="Google" id="ProtNLM"/>
    </source>
</evidence>
<name>B2A7P5_NATTJ</name>
<organism evidence="1 2">
    <name type="scientific">Natranaerobius thermophilus (strain ATCC BAA-1301 / DSM 18059 / JW/NM-WN-LF)</name>
    <dbReference type="NCBI Taxonomy" id="457570"/>
    <lineage>
        <taxon>Bacteria</taxon>
        <taxon>Bacillati</taxon>
        <taxon>Bacillota</taxon>
        <taxon>Clostridia</taxon>
        <taxon>Natranaerobiales</taxon>
        <taxon>Natranaerobiaceae</taxon>
        <taxon>Natranaerobius</taxon>
    </lineage>
</organism>
<dbReference type="InParanoid" id="B2A7P5"/>
<evidence type="ECO:0000313" key="2">
    <source>
        <dbReference type="Proteomes" id="UP000001683"/>
    </source>
</evidence>
<dbReference type="InterPro" id="IPR021617">
    <property type="entry name" value="DUF3231"/>
</dbReference>
<dbReference type="HOGENOM" id="CLU_833745_0_0_9"/>
<keyword evidence="2" id="KW-1185">Reference proteome</keyword>
<dbReference type="Pfam" id="PF11553">
    <property type="entry name" value="DUF3231"/>
    <property type="match status" value="1"/>
</dbReference>
<evidence type="ECO:0000313" key="1">
    <source>
        <dbReference type="EMBL" id="ACB84347.1"/>
    </source>
</evidence>
<reference evidence="1 2" key="2">
    <citation type="journal article" date="2011" name="J. Bacteriol.">
        <title>Complete genome sequence of the anaerobic, halophilic alkalithermophile Natranaerobius thermophilus JW/NM-WN-LF.</title>
        <authorList>
            <person name="Zhao B."/>
            <person name="Mesbah N.M."/>
            <person name="Dalin E."/>
            <person name="Goodwin L."/>
            <person name="Nolan M."/>
            <person name="Pitluck S."/>
            <person name="Chertkov O."/>
            <person name="Brettin T.S."/>
            <person name="Han J."/>
            <person name="Larimer F.W."/>
            <person name="Land M.L."/>
            <person name="Hauser L."/>
            <person name="Kyrpides N."/>
            <person name="Wiegel J."/>
        </authorList>
    </citation>
    <scope>NUCLEOTIDE SEQUENCE [LARGE SCALE GENOMIC DNA]</scope>
    <source>
        <strain evidence="2">ATCC BAA-1301 / DSM 18059 / JW/NM-WN-LF</strain>
    </source>
</reference>
<dbReference type="InterPro" id="IPR012347">
    <property type="entry name" value="Ferritin-like"/>
</dbReference>
<dbReference type="eggNOG" id="COG5577">
    <property type="taxonomic scope" value="Bacteria"/>
</dbReference>
<proteinExistence type="predicted"/>
<dbReference type="AlphaFoldDB" id="B2A7P5"/>
<gene>
    <name evidence="1" type="ordered locus">Nther_0757</name>
</gene>
<accession>B2A7P5</accession>
<protein>
    <recommendedName>
        <fullName evidence="3">DUF3231 family protein</fullName>
    </recommendedName>
</protein>